<dbReference type="PATRIC" id="fig|1121865.3.peg.517"/>
<evidence type="ECO:0000256" key="1">
    <source>
        <dbReference type="ARBA" id="ARBA00005915"/>
    </source>
</evidence>
<keyword evidence="4" id="KW-0378">Hydrolase</keyword>
<keyword evidence="6" id="KW-0175">Coiled coil</keyword>
<organism evidence="11 12">
    <name type="scientific">Enterococcus columbae DSM 7374 = ATCC 51263</name>
    <dbReference type="NCBI Taxonomy" id="1121865"/>
    <lineage>
        <taxon>Bacteria</taxon>
        <taxon>Bacillati</taxon>
        <taxon>Bacillota</taxon>
        <taxon>Bacilli</taxon>
        <taxon>Lactobacillales</taxon>
        <taxon>Enterococcaceae</taxon>
        <taxon>Enterococcus</taxon>
    </lineage>
</organism>
<dbReference type="PANTHER" id="PTHR30255:SF2">
    <property type="entry name" value="SINGLE-STRANDED-DNA-SPECIFIC EXONUCLEASE RECJ"/>
    <property type="match status" value="1"/>
</dbReference>
<feature type="domain" description="RecJ OB" evidence="10">
    <location>
        <begin position="451"/>
        <end position="557"/>
    </location>
</feature>
<evidence type="ECO:0000259" key="7">
    <source>
        <dbReference type="Pfam" id="PF01368"/>
    </source>
</evidence>
<dbReference type="GO" id="GO:0006310">
    <property type="term" value="P:DNA recombination"/>
    <property type="evidence" value="ECO:0007669"/>
    <property type="project" value="InterPro"/>
</dbReference>
<dbReference type="InterPro" id="IPR018779">
    <property type="entry name" value="RecJ_C"/>
</dbReference>
<dbReference type="OrthoDB" id="9809852at2"/>
<dbReference type="GO" id="GO:0008409">
    <property type="term" value="F:5'-3' exonuclease activity"/>
    <property type="evidence" value="ECO:0007669"/>
    <property type="project" value="InterPro"/>
</dbReference>
<feature type="domain" description="DHHA1" evidence="8">
    <location>
        <begin position="345"/>
        <end position="436"/>
    </location>
</feature>
<keyword evidence="5 11" id="KW-0269">Exonuclease</keyword>
<evidence type="ECO:0000256" key="4">
    <source>
        <dbReference type="ARBA" id="ARBA00022801"/>
    </source>
</evidence>
<dbReference type="Pfam" id="PF01368">
    <property type="entry name" value="DHH"/>
    <property type="match status" value="1"/>
</dbReference>
<feature type="domain" description="Single-stranded-DNA-specific exonuclease RecJ C-terminal" evidence="9">
    <location>
        <begin position="564"/>
        <end position="762"/>
    </location>
</feature>
<dbReference type="STRING" id="1121865.OMW_00524"/>
<gene>
    <name evidence="11" type="ORF">I568_01122</name>
</gene>
<evidence type="ECO:0000313" key="12">
    <source>
        <dbReference type="Proteomes" id="UP000014113"/>
    </source>
</evidence>
<evidence type="ECO:0000259" key="8">
    <source>
        <dbReference type="Pfam" id="PF02272"/>
    </source>
</evidence>
<evidence type="ECO:0000313" key="11">
    <source>
        <dbReference type="EMBL" id="EOW84626.1"/>
    </source>
</evidence>
<dbReference type="InterPro" id="IPR003156">
    <property type="entry name" value="DHHA1_dom"/>
</dbReference>
<evidence type="ECO:0000259" key="10">
    <source>
        <dbReference type="Pfam" id="PF17768"/>
    </source>
</evidence>
<feature type="coiled-coil region" evidence="6">
    <location>
        <begin position="302"/>
        <end position="329"/>
    </location>
</feature>
<dbReference type="InterPro" id="IPR038763">
    <property type="entry name" value="DHH_sf"/>
</dbReference>
<dbReference type="NCBIfam" id="TIGR00644">
    <property type="entry name" value="recJ"/>
    <property type="match status" value="1"/>
</dbReference>
<evidence type="ECO:0000256" key="5">
    <source>
        <dbReference type="ARBA" id="ARBA00022839"/>
    </source>
</evidence>
<evidence type="ECO:0000256" key="6">
    <source>
        <dbReference type="SAM" id="Coils"/>
    </source>
</evidence>
<dbReference type="Pfam" id="PF17768">
    <property type="entry name" value="RecJ_OB"/>
    <property type="match status" value="1"/>
</dbReference>
<dbReference type="InterPro" id="IPR001667">
    <property type="entry name" value="DDH_dom"/>
</dbReference>
<dbReference type="EMBL" id="ASWJ01000004">
    <property type="protein sequence ID" value="EOW84626.1"/>
    <property type="molecule type" value="Genomic_DNA"/>
</dbReference>
<proteinExistence type="inferred from homology"/>
<dbReference type="AlphaFoldDB" id="S0KWI1"/>
<comment type="similarity">
    <text evidence="1">Belongs to the RecJ family.</text>
</comment>
<keyword evidence="12" id="KW-1185">Reference proteome</keyword>
<evidence type="ECO:0000259" key="9">
    <source>
        <dbReference type="Pfam" id="PF10141"/>
    </source>
</evidence>
<feature type="domain" description="DDH" evidence="7">
    <location>
        <begin position="84"/>
        <end position="228"/>
    </location>
</feature>
<dbReference type="PANTHER" id="PTHR30255">
    <property type="entry name" value="SINGLE-STRANDED-DNA-SPECIFIC EXONUCLEASE RECJ"/>
    <property type="match status" value="1"/>
</dbReference>
<evidence type="ECO:0000256" key="3">
    <source>
        <dbReference type="ARBA" id="ARBA00022722"/>
    </source>
</evidence>
<dbReference type="Proteomes" id="UP000014113">
    <property type="component" value="Unassembled WGS sequence"/>
</dbReference>
<dbReference type="SUPFAM" id="SSF64182">
    <property type="entry name" value="DHH phosphoesterases"/>
    <property type="match status" value="1"/>
</dbReference>
<protein>
    <recommendedName>
        <fullName evidence="2">Single-stranded-DNA-specific exonuclease RecJ</fullName>
    </recommendedName>
</protein>
<dbReference type="GO" id="GO:0006281">
    <property type="term" value="P:DNA repair"/>
    <property type="evidence" value="ECO:0007669"/>
    <property type="project" value="InterPro"/>
</dbReference>
<dbReference type="InterPro" id="IPR051673">
    <property type="entry name" value="SSDNA_exonuclease_RecJ"/>
</dbReference>
<dbReference type="RefSeq" id="WP_016182687.1">
    <property type="nucleotide sequence ID" value="NZ_JXKI01000014.1"/>
</dbReference>
<comment type="caution">
    <text evidence="11">The sequence shown here is derived from an EMBL/GenBank/DDBJ whole genome shotgun (WGS) entry which is preliminary data.</text>
</comment>
<keyword evidence="3" id="KW-0540">Nuclease</keyword>
<dbReference type="eggNOG" id="COG0608">
    <property type="taxonomic scope" value="Bacteria"/>
</dbReference>
<dbReference type="InterPro" id="IPR041122">
    <property type="entry name" value="RecJ_OB"/>
</dbReference>
<accession>S0KWI1</accession>
<sequence>MKEAKNQWILPEKVNLTASFSSSANEHGLSTLVQQILWQRGIQTPESLERFLHADLQDLYDPYLLYDMQKAVERLNEAIMSGERILVYGDYDADGITSTTVIVETLVSLGADVDYYLPNRFKDGYGPNKNVYAEKIKEEISLILTVDNGVAGHEAIDYANSQGIDVIVTDHHELPEKLPAAYAIIHPKHPAGDYPFKELAGVGVAFKLACALLEEVPVELLELVAIGTIADMVSLTDENRILVKHGLAMMQQTTRIGLLALIQESKLNLQELDEQSIGFGIGPRLNALGRLTDPNPAVELLLTFDEEQAQTLAQEIDQWNQQRKQIVDDIVTQALEKLDEANQVHVILGENWHEGVLGIVAGKIMQKTGKPTIILTTKEEGLAKGSGRSVETFNLFESMSMVRPLFSKFGGHHSAVGLTIPIDHIAQLQAHLNQEVVRLQLDFAAGLPLNIDVKVPISAVSIDLINEINQLSPFGMDFPRPNFLIEVNQVINKRAIGVNNAHLKLQVADDQSNLLDVIGFGFGQYLDEITTSSLQIVGRLNINEWNGKQSPQFMLEDFVITDIQVFDYRAKKYFTQLNFEQPTLYVANFQRNIERFATIIEQPIYLAEDLLQMSELPSFEQLVFLDCPQESCIYQTIYQKAAVSRVYFVCYTQDDAYLDGLGSREQYAKLFQLIKQQKRLDVRYKLDMIATHLKIPKKLLIFMIQVFFELKFVTIDDGVLSYVDAPAKRDLTESPIYQKRNEKIKTEEFLLLSSLDVLKNWLNNS</sequence>
<dbReference type="Gene3D" id="3.10.310.30">
    <property type="match status" value="1"/>
</dbReference>
<reference evidence="11 12" key="1">
    <citation type="submission" date="2013-03" db="EMBL/GenBank/DDBJ databases">
        <title>The Genome Sequence of Enterococcus columbae ATCC_51263 (PacBio/Illumina hybrid assembly).</title>
        <authorList>
            <consortium name="The Broad Institute Genomics Platform"/>
            <consortium name="The Broad Institute Genome Sequencing Center for Infectious Disease"/>
            <person name="Earl A."/>
            <person name="Russ C."/>
            <person name="Gilmore M."/>
            <person name="Surin D."/>
            <person name="Walker B."/>
            <person name="Young S."/>
            <person name="Zeng Q."/>
            <person name="Gargeya S."/>
            <person name="Fitzgerald M."/>
            <person name="Haas B."/>
            <person name="Abouelleil A."/>
            <person name="Allen A.W."/>
            <person name="Alvarado L."/>
            <person name="Arachchi H.M."/>
            <person name="Berlin A.M."/>
            <person name="Chapman S.B."/>
            <person name="Gainer-Dewar J."/>
            <person name="Goldberg J."/>
            <person name="Griggs A."/>
            <person name="Gujja S."/>
            <person name="Hansen M."/>
            <person name="Howarth C."/>
            <person name="Imamovic A."/>
            <person name="Ireland A."/>
            <person name="Larimer J."/>
            <person name="McCowan C."/>
            <person name="Murphy C."/>
            <person name="Pearson M."/>
            <person name="Poon T.W."/>
            <person name="Priest M."/>
            <person name="Roberts A."/>
            <person name="Saif S."/>
            <person name="Shea T."/>
            <person name="Sisk P."/>
            <person name="Sykes S."/>
            <person name="Wortman J."/>
            <person name="Nusbaum C."/>
            <person name="Birren B."/>
        </authorList>
    </citation>
    <scope>NUCLEOTIDE SEQUENCE [LARGE SCALE GENOMIC DNA]</scope>
    <source>
        <strain evidence="11 12">ATCC 51263</strain>
    </source>
</reference>
<dbReference type="Gene3D" id="3.90.1640.30">
    <property type="match status" value="1"/>
</dbReference>
<name>S0KWI1_9ENTE</name>
<dbReference type="Pfam" id="PF10141">
    <property type="entry name" value="ssDNA-exonuc_C"/>
    <property type="match status" value="1"/>
</dbReference>
<dbReference type="InterPro" id="IPR004610">
    <property type="entry name" value="RecJ"/>
</dbReference>
<evidence type="ECO:0000256" key="2">
    <source>
        <dbReference type="ARBA" id="ARBA00019841"/>
    </source>
</evidence>
<dbReference type="GO" id="GO:0003676">
    <property type="term" value="F:nucleic acid binding"/>
    <property type="evidence" value="ECO:0007669"/>
    <property type="project" value="InterPro"/>
</dbReference>
<dbReference type="Pfam" id="PF02272">
    <property type="entry name" value="DHHA1"/>
    <property type="match status" value="1"/>
</dbReference>